<evidence type="ECO:0000313" key="3">
    <source>
        <dbReference type="EMBL" id="HIU46022.1"/>
    </source>
</evidence>
<dbReference type="Proteomes" id="UP000824123">
    <property type="component" value="Unassembled WGS sequence"/>
</dbReference>
<feature type="region of interest" description="Disordered" evidence="1">
    <location>
        <begin position="1"/>
        <end position="111"/>
    </location>
</feature>
<accession>A0A9D1LQA8</accession>
<protein>
    <submittedName>
        <fullName evidence="3">Uncharacterized protein</fullName>
    </submittedName>
</protein>
<organism evidence="3 4">
    <name type="scientific">Candidatus Fimadaptatus faecigallinarum</name>
    <dbReference type="NCBI Taxonomy" id="2840814"/>
    <lineage>
        <taxon>Bacteria</taxon>
        <taxon>Bacillati</taxon>
        <taxon>Bacillota</taxon>
        <taxon>Clostridia</taxon>
        <taxon>Eubacteriales</taxon>
        <taxon>Candidatus Fimadaptatus</taxon>
    </lineage>
</organism>
<name>A0A9D1LQA8_9FIRM</name>
<feature type="transmembrane region" description="Helical" evidence="2">
    <location>
        <begin position="262"/>
        <end position="285"/>
    </location>
</feature>
<dbReference type="AlphaFoldDB" id="A0A9D1LQA8"/>
<reference evidence="3" key="2">
    <citation type="journal article" date="2021" name="PeerJ">
        <title>Extensive microbial diversity within the chicken gut microbiome revealed by metagenomics and culture.</title>
        <authorList>
            <person name="Gilroy R."/>
            <person name="Ravi A."/>
            <person name="Getino M."/>
            <person name="Pursley I."/>
            <person name="Horton D.L."/>
            <person name="Alikhan N.F."/>
            <person name="Baker D."/>
            <person name="Gharbi K."/>
            <person name="Hall N."/>
            <person name="Watson M."/>
            <person name="Adriaenssens E.M."/>
            <person name="Foster-Nyarko E."/>
            <person name="Jarju S."/>
            <person name="Secka A."/>
            <person name="Antonio M."/>
            <person name="Oren A."/>
            <person name="Chaudhuri R.R."/>
            <person name="La Ragione R."/>
            <person name="Hildebrand F."/>
            <person name="Pallen M.J."/>
        </authorList>
    </citation>
    <scope>NUCLEOTIDE SEQUENCE</scope>
    <source>
        <strain evidence="3">ChiSxjej2B14-8506</strain>
    </source>
</reference>
<feature type="compositionally biased region" description="Low complexity" evidence="1">
    <location>
        <begin position="43"/>
        <end position="55"/>
    </location>
</feature>
<evidence type="ECO:0000256" key="2">
    <source>
        <dbReference type="SAM" id="Phobius"/>
    </source>
</evidence>
<feature type="compositionally biased region" description="Acidic residues" evidence="1">
    <location>
        <begin position="403"/>
        <end position="420"/>
    </location>
</feature>
<feature type="compositionally biased region" description="Basic and acidic residues" evidence="1">
    <location>
        <begin position="343"/>
        <end position="354"/>
    </location>
</feature>
<reference evidence="3" key="1">
    <citation type="submission" date="2020-10" db="EMBL/GenBank/DDBJ databases">
        <authorList>
            <person name="Gilroy R."/>
        </authorList>
    </citation>
    <scope>NUCLEOTIDE SEQUENCE</scope>
    <source>
        <strain evidence="3">ChiSxjej2B14-8506</strain>
    </source>
</reference>
<sequence length="449" mass="47586">MARKSDAHGSDWDPPVVGRGFDDDDGLDFADAPAPQGRKAKPSKSTAKSSARSTAQPSAGAAVQPAVGKSRTRSPAKPLASTTARSARTAADPAGRPRVGTAALGTRRRGDELAHDDRPLLTVLVSGEGDEQFDVLVDGRAYWGGSTSPYRFEMRLDPGEHELRVRQRHAMDKQPGEFVPLILAVLLGDGRRGEQGPYFAALDARISISTDSRLTVKYALTGRAGRANGRAAFKCTAGKGLECEVLDTSMSSTPRLRRRWRFANGVALLAVTLLALSIVGLGAYLCVLPGGSLGGGIVSMALGTLMAMGCALVASSVRIARDGGYAPDMDPPPQRRQPRKTKPRADGAVDREAQYDAPLDQGADADTPEAGATEAGAARAKAAKSTRKPRRQSKPRRAAPSEGDYDGAYDDANEMAEFEEAGLSTADLTPEQLREAKRRLLKKLGGQEE</sequence>
<evidence type="ECO:0000256" key="1">
    <source>
        <dbReference type="SAM" id="MobiDB-lite"/>
    </source>
</evidence>
<feature type="compositionally biased region" description="Basic residues" evidence="1">
    <location>
        <begin position="381"/>
        <end position="397"/>
    </location>
</feature>
<feature type="region of interest" description="Disordered" evidence="1">
    <location>
        <begin position="323"/>
        <end position="431"/>
    </location>
</feature>
<keyword evidence="2" id="KW-0472">Membrane</keyword>
<comment type="caution">
    <text evidence="3">The sequence shown here is derived from an EMBL/GenBank/DDBJ whole genome shotgun (WGS) entry which is preliminary data.</text>
</comment>
<dbReference type="EMBL" id="DVNK01000014">
    <property type="protein sequence ID" value="HIU46022.1"/>
    <property type="molecule type" value="Genomic_DNA"/>
</dbReference>
<keyword evidence="2" id="KW-1133">Transmembrane helix</keyword>
<proteinExistence type="predicted"/>
<feature type="compositionally biased region" description="Low complexity" evidence="1">
    <location>
        <begin position="362"/>
        <end position="380"/>
    </location>
</feature>
<feature type="compositionally biased region" description="Low complexity" evidence="1">
    <location>
        <begin position="80"/>
        <end position="91"/>
    </location>
</feature>
<keyword evidence="2" id="KW-0812">Transmembrane</keyword>
<evidence type="ECO:0000313" key="4">
    <source>
        <dbReference type="Proteomes" id="UP000824123"/>
    </source>
</evidence>
<gene>
    <name evidence="3" type="ORF">IAC59_02025</name>
</gene>
<feature type="transmembrane region" description="Helical" evidence="2">
    <location>
        <begin position="291"/>
        <end position="314"/>
    </location>
</feature>
<feature type="compositionally biased region" description="Basic and acidic residues" evidence="1">
    <location>
        <begin position="1"/>
        <end position="11"/>
    </location>
</feature>